<evidence type="ECO:0000313" key="1">
    <source>
        <dbReference type="EMBL" id="QTW05518.1"/>
    </source>
</evidence>
<reference evidence="1" key="2">
    <citation type="submission" date="2021-01" db="EMBL/GenBank/DDBJ databases">
        <authorList>
            <person name="Rahlff J."/>
        </authorList>
    </citation>
    <scope>NUCLEOTIDE SEQUENCE</scope>
</reference>
<accession>A0A8B0LPZ0</accession>
<sequence length="95" mass="10838">MDKQICAERRILEMLSKDSHPLGLPAVGLCQTLNIKTSSIYAPLNRLLVKGLVVKNKLNIKNKFEYNSVVTSKKKSLIIFQITDRGKAKIEYYKK</sequence>
<organism evidence="1">
    <name type="scientific">uncultured archaeal virus</name>
    <dbReference type="NCBI Taxonomy" id="1960247"/>
    <lineage>
        <taxon>Viruses</taxon>
        <taxon>environmental samples</taxon>
    </lineage>
</organism>
<protein>
    <submittedName>
        <fullName evidence="1">Transcriptional regulator</fullName>
    </submittedName>
</protein>
<dbReference type="EMBL" id="MW522971">
    <property type="protein sequence ID" value="QTW05518.1"/>
    <property type="molecule type" value="Genomic_DNA"/>
</dbReference>
<name>A0A8B0LPZ0_9VIRU</name>
<reference evidence="1" key="1">
    <citation type="journal article" date="2021" name="Nat. Commun.">
        <title>Lytic archaeal viruses infect abundant primary producers in Earth's crust.</title>
        <authorList>
            <person name="Rahlff J."/>
            <person name="Turzynski V."/>
            <person name="Esser S.P."/>
            <person name="Monsees I."/>
            <person name="Bornemann T.L.V."/>
            <person name="Figueroa-Gonzalez P.A."/>
            <person name="Schulz F."/>
            <person name="Woyke T."/>
            <person name="Klingl A."/>
            <person name="Moraru C."/>
            <person name="Probst A.J."/>
        </authorList>
    </citation>
    <scope>NUCLEOTIDE SEQUENCE</scope>
</reference>
<proteinExistence type="predicted"/>
<dbReference type="InterPro" id="IPR036390">
    <property type="entry name" value="WH_DNA-bd_sf"/>
</dbReference>
<dbReference type="SUPFAM" id="SSF46785">
    <property type="entry name" value="Winged helix' DNA-binding domain"/>
    <property type="match status" value="1"/>
</dbReference>